<dbReference type="Proteomes" id="UP000053144">
    <property type="component" value="Chromosome 9"/>
</dbReference>
<proteinExistence type="predicted"/>
<organism evidence="1 2">
    <name type="scientific">Phaseolus angularis</name>
    <name type="common">Azuki bean</name>
    <name type="synonym">Vigna angularis</name>
    <dbReference type="NCBI Taxonomy" id="3914"/>
    <lineage>
        <taxon>Eukaryota</taxon>
        <taxon>Viridiplantae</taxon>
        <taxon>Streptophyta</taxon>
        <taxon>Embryophyta</taxon>
        <taxon>Tracheophyta</taxon>
        <taxon>Spermatophyta</taxon>
        <taxon>Magnoliopsida</taxon>
        <taxon>eudicotyledons</taxon>
        <taxon>Gunneridae</taxon>
        <taxon>Pentapetalae</taxon>
        <taxon>rosids</taxon>
        <taxon>fabids</taxon>
        <taxon>Fabales</taxon>
        <taxon>Fabaceae</taxon>
        <taxon>Papilionoideae</taxon>
        <taxon>50 kb inversion clade</taxon>
        <taxon>NPAAA clade</taxon>
        <taxon>indigoferoid/millettioid clade</taxon>
        <taxon>Phaseoleae</taxon>
        <taxon>Vigna</taxon>
    </lineage>
</organism>
<reference evidence="2" key="1">
    <citation type="journal article" date="2015" name="Proc. Natl. Acad. Sci. U.S.A.">
        <title>Genome sequencing of adzuki bean (Vigna angularis) provides insight into high starch and low fat accumulation and domestication.</title>
        <authorList>
            <person name="Yang K."/>
            <person name="Tian Z."/>
            <person name="Chen C."/>
            <person name="Luo L."/>
            <person name="Zhao B."/>
            <person name="Wang Z."/>
            <person name="Yu L."/>
            <person name="Li Y."/>
            <person name="Sun Y."/>
            <person name="Li W."/>
            <person name="Chen Y."/>
            <person name="Li Y."/>
            <person name="Zhang Y."/>
            <person name="Ai D."/>
            <person name="Zhao J."/>
            <person name="Shang C."/>
            <person name="Ma Y."/>
            <person name="Wu B."/>
            <person name="Wang M."/>
            <person name="Gao L."/>
            <person name="Sun D."/>
            <person name="Zhang P."/>
            <person name="Guo F."/>
            <person name="Wang W."/>
            <person name="Li Y."/>
            <person name="Wang J."/>
            <person name="Varshney R.K."/>
            <person name="Wang J."/>
            <person name="Ling H.Q."/>
            <person name="Wan P."/>
        </authorList>
    </citation>
    <scope>NUCLEOTIDE SEQUENCE</scope>
    <source>
        <strain evidence="2">cv. Jingnong 6</strain>
    </source>
</reference>
<dbReference type="STRING" id="3914.A0A0L9VA48"/>
<dbReference type="EMBL" id="CM003379">
    <property type="protein sequence ID" value="KOM51802.1"/>
    <property type="molecule type" value="Genomic_DNA"/>
</dbReference>
<name>A0A0L9VA48_PHAAN</name>
<dbReference type="Gene3D" id="3.30.260.10">
    <property type="entry name" value="TCP-1-like chaperonin intermediate domain"/>
    <property type="match status" value="1"/>
</dbReference>
<evidence type="ECO:0000313" key="2">
    <source>
        <dbReference type="Proteomes" id="UP000053144"/>
    </source>
</evidence>
<dbReference type="Gramene" id="KOM51802">
    <property type="protein sequence ID" value="KOM51802"/>
    <property type="gene ID" value="LR48_Vigan09g046100"/>
</dbReference>
<accession>A0A0L9VA48</accession>
<gene>
    <name evidence="1" type="ORF">LR48_Vigan09g046100</name>
</gene>
<dbReference type="AlphaFoldDB" id="A0A0L9VA48"/>
<evidence type="ECO:0000313" key="1">
    <source>
        <dbReference type="EMBL" id="KOM51802.1"/>
    </source>
</evidence>
<dbReference type="InterPro" id="IPR027410">
    <property type="entry name" value="TCP-1-like_intermed_sf"/>
</dbReference>
<protein>
    <submittedName>
        <fullName evidence="1">Uncharacterized protein</fullName>
    </submittedName>
</protein>
<dbReference type="SUPFAM" id="SSF54849">
    <property type="entry name" value="GroEL-intermediate domain like"/>
    <property type="match status" value="1"/>
</dbReference>
<sequence>MAVLVELSDRDSLVKSVSTSLNGKVVSQYATLLAPLVVDAVNNNDYTPKQKHDKEQH</sequence>